<dbReference type="Proteomes" id="UP000542353">
    <property type="component" value="Unassembled WGS sequence"/>
</dbReference>
<accession>A0A7W7Z713</accession>
<dbReference type="InterPro" id="IPR058292">
    <property type="entry name" value="DUF7986"/>
</dbReference>
<comment type="caution">
    <text evidence="1">The sequence shown here is derived from an EMBL/GenBank/DDBJ whole genome shotgun (WGS) entry which is preliminary data.</text>
</comment>
<proteinExistence type="predicted"/>
<reference evidence="1 2" key="1">
    <citation type="submission" date="2020-08" db="EMBL/GenBank/DDBJ databases">
        <title>Genomic Encyclopedia of Type Strains, Phase IV (KMG-IV): sequencing the most valuable type-strain genomes for metagenomic binning, comparative biology and taxonomic classification.</title>
        <authorList>
            <person name="Goeker M."/>
        </authorList>
    </citation>
    <scope>NUCLEOTIDE SEQUENCE [LARGE SCALE GENOMIC DNA]</scope>
    <source>
        <strain evidence="1 2">DSM 12706</strain>
    </source>
</reference>
<dbReference type="Pfam" id="PF25948">
    <property type="entry name" value="DUF7986"/>
    <property type="match status" value="1"/>
</dbReference>
<gene>
    <name evidence="1" type="ORF">HNR60_003952</name>
</gene>
<evidence type="ECO:0000313" key="2">
    <source>
        <dbReference type="Proteomes" id="UP000542353"/>
    </source>
</evidence>
<sequence length="470" mass="52712">MGSRHLLEGLIKFSTREPWVDRFEEILEDHLIPACDETGLEVDDVVETIGQDLFTTTVWACAFEDFLTREFDDGENVVDDYLKRRGWKESASVRAYMAALRDSTMSLYEVSDIVRGSFRARDLIRGGEPVQIIERSATESLKPWDRIAARVVQVGAQMQIAGGVLAFDHETSEAFLETFRRLDSLSIEEKREIAEAAELDFDEDAVSELSPTDRLRAVTSMFTTFWLIDVIDRVEAPEFPELHNSEGDELVLCEVSYPLAADTTSDDIRAALQTRPDFHSTSPTSWSWVEQGKPAAARLADGEAEGRSLSFETWLDDGALVLGNIRVEEQSVVLNANSRQRCDRGCALLSDILGPRVGQPTVKAESIEQIMASHDGAMPDPLDIPEEQQRAIIHDYMDRHYRDALDLPVAMLGGRTPRAAVTTDGGRSKVVDWLKMLENHTAKSADPNSPMAKYNFGWLWTELGVDELRR</sequence>
<name>A0A7W7Z713_9BRAD</name>
<dbReference type="EMBL" id="JACHIH010000031">
    <property type="protein sequence ID" value="MBB5049178.1"/>
    <property type="molecule type" value="Genomic_DNA"/>
</dbReference>
<dbReference type="AlphaFoldDB" id="A0A7W7Z713"/>
<organism evidence="1 2">
    <name type="scientific">Rhodopseudomonas rhenobacensis</name>
    <dbReference type="NCBI Taxonomy" id="87461"/>
    <lineage>
        <taxon>Bacteria</taxon>
        <taxon>Pseudomonadati</taxon>
        <taxon>Pseudomonadota</taxon>
        <taxon>Alphaproteobacteria</taxon>
        <taxon>Hyphomicrobiales</taxon>
        <taxon>Nitrobacteraceae</taxon>
        <taxon>Rhodopseudomonas</taxon>
    </lineage>
</organism>
<dbReference type="RefSeq" id="WP_184261081.1">
    <property type="nucleotide sequence ID" value="NZ_JACHIH010000031.1"/>
</dbReference>
<protein>
    <recommendedName>
        <fullName evidence="3">Antitoxin Xre/MbcA/ParS-like toxin-binding domain-containing protein</fullName>
    </recommendedName>
</protein>
<keyword evidence="2" id="KW-1185">Reference proteome</keyword>
<evidence type="ECO:0000313" key="1">
    <source>
        <dbReference type="EMBL" id="MBB5049178.1"/>
    </source>
</evidence>
<evidence type="ECO:0008006" key="3">
    <source>
        <dbReference type="Google" id="ProtNLM"/>
    </source>
</evidence>